<accession>A0AAN9TNK0</accession>
<keyword evidence="3" id="KW-1185">Reference proteome</keyword>
<dbReference type="EMBL" id="JBBCAQ010000008">
    <property type="protein sequence ID" value="KAK7602424.1"/>
    <property type="molecule type" value="Genomic_DNA"/>
</dbReference>
<reference evidence="2 3" key="1">
    <citation type="submission" date="2024-03" db="EMBL/GenBank/DDBJ databases">
        <title>Adaptation during the transition from Ophiocordyceps entomopathogen to insect associate is accompanied by gene loss and intensified selection.</title>
        <authorList>
            <person name="Ward C.M."/>
            <person name="Onetto C.A."/>
            <person name="Borneman A.R."/>
        </authorList>
    </citation>
    <scope>NUCLEOTIDE SEQUENCE [LARGE SCALE GENOMIC DNA]</scope>
    <source>
        <strain evidence="2">AWRI1</strain>
        <tissue evidence="2">Single Adult Female</tissue>
    </source>
</reference>
<proteinExistence type="predicted"/>
<dbReference type="AlphaFoldDB" id="A0AAN9TNK0"/>
<comment type="caution">
    <text evidence="2">The sequence shown here is derived from an EMBL/GenBank/DDBJ whole genome shotgun (WGS) entry which is preliminary data.</text>
</comment>
<feature type="region of interest" description="Disordered" evidence="1">
    <location>
        <begin position="55"/>
        <end position="89"/>
    </location>
</feature>
<name>A0AAN9TNK0_9HEMI</name>
<protein>
    <submittedName>
        <fullName evidence="2">Uncharacterized protein</fullName>
    </submittedName>
</protein>
<gene>
    <name evidence="2" type="ORF">V9T40_008013</name>
</gene>
<organism evidence="2 3">
    <name type="scientific">Parthenolecanium corni</name>
    <dbReference type="NCBI Taxonomy" id="536013"/>
    <lineage>
        <taxon>Eukaryota</taxon>
        <taxon>Metazoa</taxon>
        <taxon>Ecdysozoa</taxon>
        <taxon>Arthropoda</taxon>
        <taxon>Hexapoda</taxon>
        <taxon>Insecta</taxon>
        <taxon>Pterygota</taxon>
        <taxon>Neoptera</taxon>
        <taxon>Paraneoptera</taxon>
        <taxon>Hemiptera</taxon>
        <taxon>Sternorrhyncha</taxon>
        <taxon>Coccoidea</taxon>
        <taxon>Coccidae</taxon>
        <taxon>Parthenolecanium</taxon>
    </lineage>
</organism>
<evidence type="ECO:0000313" key="2">
    <source>
        <dbReference type="EMBL" id="KAK7602424.1"/>
    </source>
</evidence>
<feature type="compositionally biased region" description="Gly residues" evidence="1">
    <location>
        <begin position="55"/>
        <end position="65"/>
    </location>
</feature>
<sequence>MGYGAGVDFGIFPFAAMERRGGGGGGSLRREFAHQTLGYDVTRLGSIVDYVIEGGGGGGGEGGHGPQLPPSHPSIGPSPDSPGFGAGHSSAAHDYAKYSRIEFRMTTIGVRTTDYGLRNHLIKDSKVEIGAFRDASSASRALKVEEYMYNANVASPVRIPISNVDNSIEILTQ</sequence>
<evidence type="ECO:0000256" key="1">
    <source>
        <dbReference type="SAM" id="MobiDB-lite"/>
    </source>
</evidence>
<dbReference type="Proteomes" id="UP001367676">
    <property type="component" value="Unassembled WGS sequence"/>
</dbReference>
<evidence type="ECO:0000313" key="3">
    <source>
        <dbReference type="Proteomes" id="UP001367676"/>
    </source>
</evidence>